<accession>A0ACC7P3U5</accession>
<dbReference type="EMBL" id="JBJURJ010000021">
    <property type="protein sequence ID" value="MFM9331731.1"/>
    <property type="molecule type" value="Genomic_DNA"/>
</dbReference>
<keyword evidence="2" id="KW-1185">Reference proteome</keyword>
<evidence type="ECO:0000313" key="2">
    <source>
        <dbReference type="Proteomes" id="UP001631969"/>
    </source>
</evidence>
<gene>
    <name evidence="1" type="ORF">ACI1P1_25865</name>
</gene>
<dbReference type="Proteomes" id="UP001631969">
    <property type="component" value="Unassembled WGS sequence"/>
</dbReference>
<protein>
    <submittedName>
        <fullName evidence="1">Uncharacterized protein</fullName>
    </submittedName>
</protein>
<sequence>MEKTAIAQVYPRLRLFSEENFRGIRRTVRGNVGIANLERRYDDVESLTFFSTSRNATLVLFTRTNFRGNFRVFRGNVSLRDLDDIIGDNDPESLISSNRFLTLAQIRAIRSSGNLPAGFRRL</sequence>
<reference evidence="1" key="1">
    <citation type="submission" date="2024-12" db="EMBL/GenBank/DDBJ databases">
        <authorList>
            <person name="Wu N."/>
        </authorList>
    </citation>
    <scope>NUCLEOTIDE SEQUENCE</scope>
    <source>
        <strain evidence="1">P15</strain>
    </source>
</reference>
<proteinExistence type="predicted"/>
<comment type="caution">
    <text evidence="1">The sequence shown here is derived from an EMBL/GenBank/DDBJ whole genome shotgun (WGS) entry which is preliminary data.</text>
</comment>
<name>A0ACC7P3U5_9BACL</name>
<organism evidence="1 2">
    <name type="scientific">Paenibacillus mesotrionivorans</name>
    <dbReference type="NCBI Taxonomy" id="3160968"/>
    <lineage>
        <taxon>Bacteria</taxon>
        <taxon>Bacillati</taxon>
        <taxon>Bacillota</taxon>
        <taxon>Bacilli</taxon>
        <taxon>Bacillales</taxon>
        <taxon>Paenibacillaceae</taxon>
        <taxon>Paenibacillus</taxon>
    </lineage>
</organism>
<evidence type="ECO:0000313" key="1">
    <source>
        <dbReference type="EMBL" id="MFM9331731.1"/>
    </source>
</evidence>